<organism evidence="1 2">
    <name type="scientific">Fervidibacillus albus</name>
    <dbReference type="NCBI Taxonomy" id="2980026"/>
    <lineage>
        <taxon>Bacteria</taxon>
        <taxon>Bacillati</taxon>
        <taxon>Bacillota</taxon>
        <taxon>Bacilli</taxon>
        <taxon>Bacillales</taxon>
        <taxon>Bacillaceae</taxon>
        <taxon>Fervidibacillus</taxon>
    </lineage>
</organism>
<dbReference type="AlphaFoldDB" id="A0A9E8LU53"/>
<gene>
    <name evidence="1" type="ORF">OE104_14380</name>
</gene>
<reference evidence="1" key="1">
    <citation type="submission" date="2022-09" db="EMBL/GenBank/DDBJ databases">
        <title>Complete Genomes of Fervidibacillus albus and Fervidibacillus halotolerans isolated from tidal flat sediments.</title>
        <authorList>
            <person name="Kwon K.K."/>
            <person name="Yang S.-H."/>
            <person name="Park M.J."/>
            <person name="Oh H.-M."/>
        </authorList>
    </citation>
    <scope>NUCLEOTIDE SEQUENCE</scope>
    <source>
        <strain evidence="1">MEBiC13591</strain>
    </source>
</reference>
<dbReference type="KEGG" id="faf:OE104_14380"/>
<dbReference type="EMBL" id="CP106878">
    <property type="protein sequence ID" value="WAA09683.1"/>
    <property type="molecule type" value="Genomic_DNA"/>
</dbReference>
<accession>A0A9E8LU53</accession>
<evidence type="ECO:0000313" key="2">
    <source>
        <dbReference type="Proteomes" id="UP001164718"/>
    </source>
</evidence>
<proteinExistence type="predicted"/>
<dbReference type="RefSeq" id="WP_275417466.1">
    <property type="nucleotide sequence ID" value="NZ_CP106878.1"/>
</dbReference>
<protein>
    <submittedName>
        <fullName evidence="1">YwpF-like family protein</fullName>
    </submittedName>
</protein>
<sequence length="140" mass="16431">MKTFKLIDFQMENKEQKIVDIPLTDGLIINKENDRNTWLIELFVEEKNQKPFEEFTENDEIPVQVIITKQENNPAFFTMKLVSQKKIDSFYSILLEGKLSKPPFSFAEQLLESLIEKGLTGSNLLSSFQERIRSQKKENR</sequence>
<dbReference type="InterPro" id="IPR025573">
    <property type="entry name" value="YwpF"/>
</dbReference>
<evidence type="ECO:0000313" key="1">
    <source>
        <dbReference type="EMBL" id="WAA09683.1"/>
    </source>
</evidence>
<keyword evidence="2" id="KW-1185">Reference proteome</keyword>
<name>A0A9E8LU53_9BACI</name>
<dbReference type="Proteomes" id="UP001164718">
    <property type="component" value="Chromosome"/>
</dbReference>
<dbReference type="Pfam" id="PF14183">
    <property type="entry name" value="YwpF"/>
    <property type="match status" value="1"/>
</dbReference>